<dbReference type="GO" id="GO:0015031">
    <property type="term" value="P:protein transport"/>
    <property type="evidence" value="ECO:0007669"/>
    <property type="project" value="InterPro"/>
</dbReference>
<evidence type="ECO:0000256" key="1">
    <source>
        <dbReference type="ARBA" id="ARBA00009820"/>
    </source>
</evidence>
<accession>A0A2D2LUH3</accession>
<feature type="domain" description="TolB N-terminal" evidence="3">
    <location>
        <begin position="35"/>
        <end position="122"/>
    </location>
</feature>
<evidence type="ECO:0000313" key="4">
    <source>
        <dbReference type="EMBL" id="ATR78666.1"/>
    </source>
</evidence>
<keyword evidence="2" id="KW-0732">Signal</keyword>
<dbReference type="RefSeq" id="WP_100269938.1">
    <property type="nucleotide sequence ID" value="NZ_CP024443.1"/>
</dbReference>
<dbReference type="Pfam" id="PF07676">
    <property type="entry name" value="PD40"/>
    <property type="match status" value="2"/>
</dbReference>
<dbReference type="PANTHER" id="PTHR36842">
    <property type="entry name" value="PROTEIN TOLB HOMOLOG"/>
    <property type="match status" value="1"/>
</dbReference>
<sequence>MNKIFFKAAVIALATTAMPTLANAADNVDFTLVKQAPRSNLQIAIVPFAGAESISAIVTNDLTNLGQFTLDSNLPERPHSSSEVTLPVWQHKAVPYLVVGNTRSNRGNVEINFEVINVATGEVMQGLQTVTSKNNSQSLRMASHKVADRIYEILTGIKGDFSGRIAYVVETGKPKNRVSRLVISDVDGFNPKVIYELNGTIKTLNTSADNQTFTFQVQPDTLGYPQVMSANIVSGAVSNLTNFKAMNYGASVSKDGRVIFSSSFENGIPQIYLAQGGSSRRLTNDPVGAIYPSWAPDGQSFVYTSDRAGGKKGGNKGQIYLYNLATGSEQRLTGGGLSSMGRISNDGKKMSYLSGANQGVVMDLGSRSVTAVNNVGLSEAPGVSPNGQHYIYSNKNVITIVSNGKSISISPSQNGVPNGLIYGPLWLNPDANNVLP</sequence>
<feature type="signal peptide" evidence="2">
    <location>
        <begin position="1"/>
        <end position="24"/>
    </location>
</feature>
<dbReference type="GO" id="GO:0042597">
    <property type="term" value="C:periplasmic space"/>
    <property type="evidence" value="ECO:0007669"/>
    <property type="project" value="InterPro"/>
</dbReference>
<dbReference type="PANTHER" id="PTHR36842:SF1">
    <property type="entry name" value="PROTEIN TOLB"/>
    <property type="match status" value="1"/>
</dbReference>
<comment type="similarity">
    <text evidence="1">Belongs to the TolB family.</text>
</comment>
<feature type="chain" id="PRO_5013924722" evidence="2">
    <location>
        <begin position="25"/>
        <end position="436"/>
    </location>
</feature>
<dbReference type="EMBL" id="CP024443">
    <property type="protein sequence ID" value="ATR78666.1"/>
    <property type="molecule type" value="Genomic_DNA"/>
</dbReference>
<dbReference type="Gene3D" id="3.40.50.10070">
    <property type="entry name" value="TolB, N-terminal domain"/>
    <property type="match status" value="1"/>
</dbReference>
<proteinExistence type="inferred from homology"/>
<name>A0A2D2LUH3_FAUOS</name>
<dbReference type="InterPro" id="IPR007195">
    <property type="entry name" value="TolB_N"/>
</dbReference>
<evidence type="ECO:0000313" key="5">
    <source>
        <dbReference type="Proteomes" id="UP000229340"/>
    </source>
</evidence>
<gene>
    <name evidence="4" type="ORF">NP7_04985</name>
</gene>
<dbReference type="Gene3D" id="2.120.10.30">
    <property type="entry name" value="TolB, C-terminal domain"/>
    <property type="match status" value="1"/>
</dbReference>
<dbReference type="InterPro" id="IPR011659">
    <property type="entry name" value="WD40"/>
</dbReference>
<dbReference type="Proteomes" id="UP000229340">
    <property type="component" value="Chromosome"/>
</dbReference>
<dbReference type="Pfam" id="PF04052">
    <property type="entry name" value="TolB_N"/>
    <property type="match status" value="1"/>
</dbReference>
<dbReference type="InterPro" id="IPR011042">
    <property type="entry name" value="6-blade_b-propeller_TolB-like"/>
</dbReference>
<evidence type="ECO:0000256" key="2">
    <source>
        <dbReference type="SAM" id="SignalP"/>
    </source>
</evidence>
<dbReference type="SUPFAM" id="SSF52964">
    <property type="entry name" value="TolB, N-terminal domain"/>
    <property type="match status" value="1"/>
</dbReference>
<keyword evidence="4" id="KW-0675">Receptor</keyword>
<dbReference type="AlphaFoldDB" id="A0A2D2LUH3"/>
<evidence type="ECO:0000259" key="3">
    <source>
        <dbReference type="Pfam" id="PF04052"/>
    </source>
</evidence>
<protein>
    <submittedName>
        <fullName evidence="4">TolB periplasmic receptor</fullName>
    </submittedName>
</protein>
<reference evidence="5" key="1">
    <citation type="submission" date="2017-11" db="EMBL/GenBank/DDBJ databases">
        <title>Complete genome sequence of Moraxella osloensis NP7 isolated from human skin.</title>
        <authorList>
            <person name="Lee K."/>
            <person name="Lim J.Y."/>
            <person name="Hwang I."/>
        </authorList>
    </citation>
    <scope>NUCLEOTIDE SEQUENCE [LARGE SCALE GENOMIC DNA]</scope>
    <source>
        <strain evidence="5">NP7</strain>
    </source>
</reference>
<dbReference type="SUPFAM" id="SSF69304">
    <property type="entry name" value="Tricorn protease N-terminal domain"/>
    <property type="match status" value="1"/>
</dbReference>
<organism evidence="4 5">
    <name type="scientific">Faucicola osloensis</name>
    <name type="common">Moraxella osloensis</name>
    <dbReference type="NCBI Taxonomy" id="34062"/>
    <lineage>
        <taxon>Bacteria</taxon>
        <taxon>Pseudomonadati</taxon>
        <taxon>Pseudomonadota</taxon>
        <taxon>Gammaproteobacteria</taxon>
        <taxon>Moraxellales</taxon>
        <taxon>Moraxellaceae</taxon>
        <taxon>Faucicola</taxon>
    </lineage>
</organism>
<dbReference type="STRING" id="34062.AXE82_01100"/>